<dbReference type="AlphaFoldDB" id="H6L524"/>
<gene>
    <name evidence="2" type="ordered locus">SGRA_0152</name>
</gene>
<dbReference type="GO" id="GO:0005829">
    <property type="term" value="C:cytosol"/>
    <property type="evidence" value="ECO:0007669"/>
    <property type="project" value="TreeGrafter"/>
</dbReference>
<organism evidence="2 3">
    <name type="scientific">Saprospira grandis (strain Lewin)</name>
    <dbReference type="NCBI Taxonomy" id="984262"/>
    <lineage>
        <taxon>Bacteria</taxon>
        <taxon>Pseudomonadati</taxon>
        <taxon>Bacteroidota</taxon>
        <taxon>Saprospiria</taxon>
        <taxon>Saprospirales</taxon>
        <taxon>Saprospiraceae</taxon>
        <taxon>Saprospira</taxon>
    </lineage>
</organism>
<protein>
    <recommendedName>
        <fullName evidence="4">Nucleoid-associated protein</fullName>
    </recommendedName>
</protein>
<dbReference type="eggNOG" id="COG0718">
    <property type="taxonomic scope" value="Bacteria"/>
</dbReference>
<evidence type="ECO:0000313" key="3">
    <source>
        <dbReference type="Proteomes" id="UP000007519"/>
    </source>
</evidence>
<dbReference type="HOGENOM" id="CLU_140930_3_0_10"/>
<dbReference type="GO" id="GO:0003677">
    <property type="term" value="F:DNA binding"/>
    <property type="evidence" value="ECO:0007669"/>
    <property type="project" value="UniProtKB-KW"/>
</dbReference>
<keyword evidence="1" id="KW-0238">DNA-binding</keyword>
<dbReference type="InterPro" id="IPR004401">
    <property type="entry name" value="YbaB/EbfC"/>
</dbReference>
<accession>H6L524</accession>
<reference evidence="2 3" key="1">
    <citation type="journal article" date="2012" name="Stand. Genomic Sci.">
        <title>Complete genome sequencing and analysis of Saprospira grandis str. Lewin, a predatory marine bacterium.</title>
        <authorList>
            <person name="Saw J.H."/>
            <person name="Yuryev A."/>
            <person name="Kanbe M."/>
            <person name="Hou S."/>
            <person name="Young A.G."/>
            <person name="Aizawa S."/>
            <person name="Alam M."/>
        </authorList>
    </citation>
    <scope>NUCLEOTIDE SEQUENCE [LARGE SCALE GENOMIC DNA]</scope>
    <source>
        <strain evidence="2 3">Lewin</strain>
    </source>
</reference>
<dbReference type="STRING" id="984262.SGRA_0152"/>
<evidence type="ECO:0008006" key="4">
    <source>
        <dbReference type="Google" id="ProtNLM"/>
    </source>
</evidence>
<dbReference type="NCBIfam" id="TIGR00103">
    <property type="entry name" value="DNA_YbaB_EbfC"/>
    <property type="match status" value="1"/>
</dbReference>
<dbReference type="KEGG" id="sgn:SGRA_0152"/>
<evidence type="ECO:0000313" key="2">
    <source>
        <dbReference type="EMBL" id="AFC22896.1"/>
    </source>
</evidence>
<dbReference type="PANTHER" id="PTHR33449:SF1">
    <property type="entry name" value="NUCLEOID-ASSOCIATED PROTEIN YBAB"/>
    <property type="match status" value="1"/>
</dbReference>
<dbReference type="PIRSF" id="PIRSF004555">
    <property type="entry name" value="UCP004555"/>
    <property type="match status" value="1"/>
</dbReference>
<dbReference type="EMBL" id="CP002831">
    <property type="protein sequence ID" value="AFC22896.1"/>
    <property type="molecule type" value="Genomic_DNA"/>
</dbReference>
<dbReference type="Proteomes" id="UP000007519">
    <property type="component" value="Chromosome"/>
</dbReference>
<keyword evidence="3" id="KW-1185">Reference proteome</keyword>
<evidence type="ECO:0000256" key="1">
    <source>
        <dbReference type="ARBA" id="ARBA00023125"/>
    </source>
</evidence>
<dbReference type="RefSeq" id="WP_014373146.1">
    <property type="nucleotide sequence ID" value="NC_016940.1"/>
</dbReference>
<dbReference type="Gene3D" id="3.30.1310.10">
    <property type="entry name" value="Nucleoid-associated protein YbaB-like domain"/>
    <property type="match status" value="1"/>
</dbReference>
<dbReference type="PANTHER" id="PTHR33449">
    <property type="entry name" value="NUCLEOID-ASSOCIATED PROTEIN YBAB"/>
    <property type="match status" value="1"/>
</dbReference>
<dbReference type="InterPro" id="IPR036894">
    <property type="entry name" value="YbaB-like_sf"/>
</dbReference>
<sequence length="101" mass="11052">MFGNIQEQQEKMRQRLTQIEVSAQAGGGAIQIRANAARQILDIKIDPELSLDDHEELEDLLLTAMNRVLAAAAEKEAAETQNMLKDILPPGMGDLGGMFGF</sequence>
<name>H6L524_SAPGL</name>
<proteinExistence type="predicted"/>
<dbReference type="Pfam" id="PF02575">
    <property type="entry name" value="YbaB_DNA_bd"/>
    <property type="match status" value="1"/>
</dbReference>
<dbReference type="SUPFAM" id="SSF82607">
    <property type="entry name" value="YbaB-like"/>
    <property type="match status" value="1"/>
</dbReference>